<dbReference type="CDD" id="cd15853">
    <property type="entry name" value="SNARE_Bet1"/>
    <property type="match status" value="1"/>
</dbReference>
<dbReference type="OrthoDB" id="3063237at2759"/>
<organism evidence="11 12">
    <name type="scientific">Jaminaea rosea</name>
    <dbReference type="NCBI Taxonomy" id="1569628"/>
    <lineage>
        <taxon>Eukaryota</taxon>
        <taxon>Fungi</taxon>
        <taxon>Dikarya</taxon>
        <taxon>Basidiomycota</taxon>
        <taxon>Ustilaginomycotina</taxon>
        <taxon>Exobasidiomycetes</taxon>
        <taxon>Microstromatales</taxon>
        <taxon>Microstromatales incertae sedis</taxon>
        <taxon>Jaminaea</taxon>
    </lineage>
</organism>
<evidence type="ECO:0000256" key="6">
    <source>
        <dbReference type="ARBA" id="ARBA00023034"/>
    </source>
</evidence>
<keyword evidence="12" id="KW-1185">Reference proteome</keyword>
<evidence type="ECO:0000313" key="11">
    <source>
        <dbReference type="EMBL" id="PWN30713.1"/>
    </source>
</evidence>
<evidence type="ECO:0000313" key="12">
    <source>
        <dbReference type="Proteomes" id="UP000245884"/>
    </source>
</evidence>
<feature type="transmembrane region" description="Helical" evidence="9">
    <location>
        <begin position="79"/>
        <end position="97"/>
    </location>
</feature>
<protein>
    <recommendedName>
        <fullName evidence="10">t-SNARE coiled-coil homology domain-containing protein</fullName>
    </recommendedName>
</protein>
<reference evidence="11 12" key="1">
    <citation type="journal article" date="2018" name="Mol. Biol. Evol.">
        <title>Broad Genomic Sampling Reveals a Smut Pathogenic Ancestry of the Fungal Clade Ustilaginomycotina.</title>
        <authorList>
            <person name="Kijpornyongpan T."/>
            <person name="Mondo S.J."/>
            <person name="Barry K."/>
            <person name="Sandor L."/>
            <person name="Lee J."/>
            <person name="Lipzen A."/>
            <person name="Pangilinan J."/>
            <person name="LaButti K."/>
            <person name="Hainaut M."/>
            <person name="Henrissat B."/>
            <person name="Grigoriev I.V."/>
            <person name="Spatafora J.W."/>
            <person name="Aime M.C."/>
        </authorList>
    </citation>
    <scope>NUCLEOTIDE SEQUENCE [LARGE SCALE GENOMIC DNA]</scope>
    <source>
        <strain evidence="11 12">MCA 5214</strain>
    </source>
</reference>
<accession>A0A316V3E0</accession>
<dbReference type="STRING" id="1569628.A0A316V3E0"/>
<evidence type="ECO:0000256" key="7">
    <source>
        <dbReference type="ARBA" id="ARBA00023136"/>
    </source>
</evidence>
<evidence type="ECO:0000256" key="5">
    <source>
        <dbReference type="ARBA" id="ARBA00022989"/>
    </source>
</evidence>
<comment type="subcellular location">
    <subcellularLocation>
        <location evidence="8">Endomembrane system</location>
        <topology evidence="8">Single-pass type IV membrane protein</topology>
    </subcellularLocation>
    <subcellularLocation>
        <location evidence="1">Golgi apparatus membrane</location>
    </subcellularLocation>
</comment>
<evidence type="ECO:0000256" key="1">
    <source>
        <dbReference type="ARBA" id="ARBA00004394"/>
    </source>
</evidence>
<keyword evidence="5 9" id="KW-1133">Transmembrane helix</keyword>
<gene>
    <name evidence="11" type="ORF">BDZ90DRAFT_257777</name>
</gene>
<keyword evidence="7 9" id="KW-0472">Membrane</keyword>
<dbReference type="SMART" id="SM00397">
    <property type="entry name" value="t_SNARE"/>
    <property type="match status" value="1"/>
</dbReference>
<evidence type="ECO:0000259" key="10">
    <source>
        <dbReference type="PROSITE" id="PS50192"/>
    </source>
</evidence>
<evidence type="ECO:0000256" key="3">
    <source>
        <dbReference type="ARBA" id="ARBA00022692"/>
    </source>
</evidence>
<dbReference type="InterPro" id="IPR039899">
    <property type="entry name" value="BET1_SNARE"/>
</dbReference>
<dbReference type="SUPFAM" id="SSF58038">
    <property type="entry name" value="SNARE fusion complex"/>
    <property type="match status" value="1"/>
</dbReference>
<evidence type="ECO:0000256" key="2">
    <source>
        <dbReference type="ARBA" id="ARBA00022448"/>
    </source>
</evidence>
<dbReference type="AlphaFoldDB" id="A0A316V3E0"/>
<dbReference type="Proteomes" id="UP000245884">
    <property type="component" value="Unassembled WGS sequence"/>
</dbReference>
<dbReference type="Gene3D" id="1.20.5.110">
    <property type="match status" value="1"/>
</dbReference>
<keyword evidence="6" id="KW-0333">Golgi apparatus</keyword>
<dbReference type="GO" id="GO:0015031">
    <property type="term" value="P:protein transport"/>
    <property type="evidence" value="ECO:0007669"/>
    <property type="project" value="UniProtKB-KW"/>
</dbReference>
<evidence type="ECO:0000256" key="8">
    <source>
        <dbReference type="ARBA" id="ARBA00046280"/>
    </source>
</evidence>
<dbReference type="EMBL" id="KZ819662">
    <property type="protein sequence ID" value="PWN30713.1"/>
    <property type="molecule type" value="Genomic_DNA"/>
</dbReference>
<keyword evidence="3 9" id="KW-0812">Transmembrane</keyword>
<dbReference type="PROSITE" id="PS50192">
    <property type="entry name" value="T_SNARE"/>
    <property type="match status" value="1"/>
</dbReference>
<keyword evidence="4" id="KW-0653">Protein transport</keyword>
<keyword evidence="2" id="KW-0813">Transport</keyword>
<feature type="domain" description="T-SNARE coiled-coil homology" evidence="10">
    <location>
        <begin position="7"/>
        <end position="69"/>
    </location>
</feature>
<dbReference type="InterPro" id="IPR000727">
    <property type="entry name" value="T_SNARE_dom"/>
</dbReference>
<dbReference type="RefSeq" id="XP_025365325.1">
    <property type="nucleotide sequence ID" value="XM_025507995.1"/>
</dbReference>
<dbReference type="GeneID" id="37029818"/>
<evidence type="ECO:0000256" key="4">
    <source>
        <dbReference type="ARBA" id="ARBA00022927"/>
    </source>
</evidence>
<sequence>MSTSASSTLERQNDDVLENLLGKVKSLRGVTNDIYDDAESQRGMLDNTSNLFDNFSARLANSSSRLTHTVVQGARHHRLTLYIVAGFVTLFFVYRWFF</sequence>
<dbReference type="GO" id="GO:0000139">
    <property type="term" value="C:Golgi membrane"/>
    <property type="evidence" value="ECO:0007669"/>
    <property type="project" value="UniProtKB-SubCell"/>
</dbReference>
<name>A0A316V3E0_9BASI</name>
<evidence type="ECO:0000256" key="9">
    <source>
        <dbReference type="SAM" id="Phobius"/>
    </source>
</evidence>
<dbReference type="PANTHER" id="PTHR12791">
    <property type="entry name" value="GOLGI SNARE BET1-RELATED"/>
    <property type="match status" value="1"/>
</dbReference>
<proteinExistence type="predicted"/>